<dbReference type="InterPro" id="IPR001611">
    <property type="entry name" value="Leu-rich_rpt"/>
</dbReference>
<dbReference type="Pfam" id="PF00560">
    <property type="entry name" value="LRR_1"/>
    <property type="match status" value="2"/>
</dbReference>
<name>A0A2G2VZG7_CAPBA</name>
<keyword evidence="1" id="KW-0433">Leucine-rich repeat</keyword>
<feature type="domain" description="Leucine-rich repeat-containing N-terminal plant-type" evidence="5">
    <location>
        <begin position="24"/>
        <end position="64"/>
    </location>
</feature>
<gene>
    <name evidence="6" type="ORF">CQW23_21912</name>
</gene>
<reference evidence="7" key="2">
    <citation type="journal article" date="2017" name="J. Anim. Genet.">
        <title>Multiple reference genome sequences of hot pepper reveal the massive evolution of plant disease resistance genes by retroduplication.</title>
        <authorList>
            <person name="Kim S."/>
            <person name="Park J."/>
            <person name="Yeom S.-I."/>
            <person name="Kim Y.-M."/>
            <person name="Seo E."/>
            <person name="Kim K.-T."/>
            <person name="Kim M.-S."/>
            <person name="Lee J.M."/>
            <person name="Cheong K."/>
            <person name="Shin H.-S."/>
            <person name="Kim S.-B."/>
            <person name="Han K."/>
            <person name="Lee J."/>
            <person name="Park M."/>
            <person name="Lee H.-A."/>
            <person name="Lee H.-Y."/>
            <person name="Lee Y."/>
            <person name="Oh S."/>
            <person name="Lee J.H."/>
            <person name="Choi E."/>
            <person name="Choi E."/>
            <person name="Lee S.E."/>
            <person name="Jeon J."/>
            <person name="Kim H."/>
            <person name="Choi G."/>
            <person name="Song H."/>
            <person name="Lee J."/>
            <person name="Lee S.-C."/>
            <person name="Kwon J.-K."/>
            <person name="Lee H.-Y."/>
            <person name="Koo N."/>
            <person name="Hong Y."/>
            <person name="Kim R.W."/>
            <person name="Kang W.-H."/>
            <person name="Huh J.H."/>
            <person name="Kang B.-C."/>
            <person name="Yang T.-J."/>
            <person name="Lee Y.-H."/>
            <person name="Bennetzen J.L."/>
            <person name="Choi D."/>
        </authorList>
    </citation>
    <scope>NUCLEOTIDE SEQUENCE [LARGE SCALE GENOMIC DNA]</scope>
    <source>
        <strain evidence="7">cv. PBC81</strain>
    </source>
</reference>
<organism evidence="6 7">
    <name type="scientific">Capsicum baccatum</name>
    <name type="common">Peruvian pepper</name>
    <dbReference type="NCBI Taxonomy" id="33114"/>
    <lineage>
        <taxon>Eukaryota</taxon>
        <taxon>Viridiplantae</taxon>
        <taxon>Streptophyta</taxon>
        <taxon>Embryophyta</taxon>
        <taxon>Tracheophyta</taxon>
        <taxon>Spermatophyta</taxon>
        <taxon>Magnoliopsida</taxon>
        <taxon>eudicotyledons</taxon>
        <taxon>Gunneridae</taxon>
        <taxon>Pentapetalae</taxon>
        <taxon>asterids</taxon>
        <taxon>lamiids</taxon>
        <taxon>Solanales</taxon>
        <taxon>Solanaceae</taxon>
        <taxon>Solanoideae</taxon>
        <taxon>Capsiceae</taxon>
        <taxon>Capsicum</taxon>
    </lineage>
</organism>
<dbReference type="InterPro" id="IPR013210">
    <property type="entry name" value="LRR_N_plant-typ"/>
</dbReference>
<dbReference type="PANTHER" id="PTHR48060:SF21">
    <property type="entry name" value="L DOMAIN-LIKE PROTEIN"/>
    <property type="match status" value="1"/>
</dbReference>
<dbReference type="STRING" id="33114.A0A2G2VZG7"/>
<evidence type="ECO:0000256" key="2">
    <source>
        <dbReference type="ARBA" id="ARBA00022729"/>
    </source>
</evidence>
<dbReference type="Proteomes" id="UP000224567">
    <property type="component" value="Unassembled WGS sequence"/>
</dbReference>
<dbReference type="GO" id="GO:0050832">
    <property type="term" value="P:defense response to fungus"/>
    <property type="evidence" value="ECO:0007669"/>
    <property type="project" value="UniProtKB-ARBA"/>
</dbReference>
<dbReference type="FunFam" id="3.80.10.10:FF:000627">
    <property type="entry name" value="Probable leucine-rich repeat receptor-like protein kinase At2g33170"/>
    <property type="match status" value="1"/>
</dbReference>
<protein>
    <submittedName>
        <fullName evidence="6">Receptor-like protein kinase</fullName>
    </submittedName>
</protein>
<dbReference type="Gene3D" id="3.80.10.10">
    <property type="entry name" value="Ribonuclease Inhibitor"/>
    <property type="match status" value="1"/>
</dbReference>
<dbReference type="InterPro" id="IPR053211">
    <property type="entry name" value="DNA_repair-toleration"/>
</dbReference>
<dbReference type="OrthoDB" id="1289056at2759"/>
<proteinExistence type="predicted"/>
<keyword evidence="7" id="KW-1185">Reference proteome</keyword>
<evidence type="ECO:0000313" key="6">
    <source>
        <dbReference type="EMBL" id="PHT38339.1"/>
    </source>
</evidence>
<keyword evidence="3" id="KW-0677">Repeat</keyword>
<keyword evidence="2 4" id="KW-0732">Signal</keyword>
<sequence>MKIDVKNVLFFYLCCFSVSVCALNSHGTALLSLFRHWTAVPSSVKSSWNASDSTPCSWVGVECDTTHLVTSLNLSGYGYGISGQLGPEIAYLEHLRTIDLSYNAFFGPIPSQLVNCTLLDYLDLSYNTFTGEIPSKIGNLHKLTYISLYANSLTANIPDSLFSIPHLDSIYLFQNRVKSQPDVLVQLEALCDYYGHRRCRYWYRLALPPCLQVIYHVFHISILERYHPDDAYMIQWDSIVLDHYLSFEEEPVTIKDRKTGS</sequence>
<evidence type="ECO:0000256" key="3">
    <source>
        <dbReference type="ARBA" id="ARBA00022737"/>
    </source>
</evidence>
<comment type="caution">
    <text evidence="6">The sequence shown here is derived from an EMBL/GenBank/DDBJ whole genome shotgun (WGS) entry which is preliminary data.</text>
</comment>
<dbReference type="Pfam" id="PF08263">
    <property type="entry name" value="LRRNT_2"/>
    <property type="match status" value="1"/>
</dbReference>
<feature type="signal peptide" evidence="4">
    <location>
        <begin position="1"/>
        <end position="22"/>
    </location>
</feature>
<evidence type="ECO:0000256" key="4">
    <source>
        <dbReference type="SAM" id="SignalP"/>
    </source>
</evidence>
<dbReference type="EMBL" id="MLFT02000009">
    <property type="protein sequence ID" value="PHT38339.1"/>
    <property type="molecule type" value="Genomic_DNA"/>
</dbReference>
<dbReference type="PANTHER" id="PTHR48060">
    <property type="entry name" value="DNA DAMAGE-REPAIR/TOLERATION PROTEIN DRT100"/>
    <property type="match status" value="1"/>
</dbReference>
<evidence type="ECO:0000256" key="1">
    <source>
        <dbReference type="ARBA" id="ARBA00022614"/>
    </source>
</evidence>
<accession>A0A2G2VZG7</accession>
<dbReference type="GO" id="GO:0016301">
    <property type="term" value="F:kinase activity"/>
    <property type="evidence" value="ECO:0007669"/>
    <property type="project" value="UniProtKB-KW"/>
</dbReference>
<evidence type="ECO:0000259" key="5">
    <source>
        <dbReference type="Pfam" id="PF08263"/>
    </source>
</evidence>
<feature type="chain" id="PRO_5013774022" evidence="4">
    <location>
        <begin position="23"/>
        <end position="261"/>
    </location>
</feature>
<reference evidence="6 7" key="1">
    <citation type="journal article" date="2017" name="Genome Biol.">
        <title>New reference genome sequences of hot pepper reveal the massive evolution of plant disease-resistance genes by retroduplication.</title>
        <authorList>
            <person name="Kim S."/>
            <person name="Park J."/>
            <person name="Yeom S.I."/>
            <person name="Kim Y.M."/>
            <person name="Seo E."/>
            <person name="Kim K.T."/>
            <person name="Kim M.S."/>
            <person name="Lee J.M."/>
            <person name="Cheong K."/>
            <person name="Shin H.S."/>
            <person name="Kim S.B."/>
            <person name="Han K."/>
            <person name="Lee J."/>
            <person name="Park M."/>
            <person name="Lee H.A."/>
            <person name="Lee H.Y."/>
            <person name="Lee Y."/>
            <person name="Oh S."/>
            <person name="Lee J.H."/>
            <person name="Choi E."/>
            <person name="Choi E."/>
            <person name="Lee S.E."/>
            <person name="Jeon J."/>
            <person name="Kim H."/>
            <person name="Choi G."/>
            <person name="Song H."/>
            <person name="Lee J."/>
            <person name="Lee S.C."/>
            <person name="Kwon J.K."/>
            <person name="Lee H.Y."/>
            <person name="Koo N."/>
            <person name="Hong Y."/>
            <person name="Kim R.W."/>
            <person name="Kang W.H."/>
            <person name="Huh J.H."/>
            <person name="Kang B.C."/>
            <person name="Yang T.J."/>
            <person name="Lee Y.H."/>
            <person name="Bennetzen J.L."/>
            <person name="Choi D."/>
        </authorList>
    </citation>
    <scope>NUCLEOTIDE SEQUENCE [LARGE SCALE GENOMIC DNA]</scope>
    <source>
        <strain evidence="7">cv. PBC81</strain>
    </source>
</reference>
<dbReference type="AlphaFoldDB" id="A0A2G2VZG7"/>
<evidence type="ECO:0000313" key="7">
    <source>
        <dbReference type="Proteomes" id="UP000224567"/>
    </source>
</evidence>
<dbReference type="SUPFAM" id="SSF52058">
    <property type="entry name" value="L domain-like"/>
    <property type="match status" value="1"/>
</dbReference>
<dbReference type="InterPro" id="IPR032675">
    <property type="entry name" value="LRR_dom_sf"/>
</dbReference>